<dbReference type="InterPro" id="IPR011009">
    <property type="entry name" value="Kinase-like_dom_sf"/>
</dbReference>
<organism evidence="8 9">
    <name type="scientific">Saltatorellus ferox</name>
    <dbReference type="NCBI Taxonomy" id="2528018"/>
    <lineage>
        <taxon>Bacteria</taxon>
        <taxon>Pseudomonadati</taxon>
        <taxon>Planctomycetota</taxon>
        <taxon>Planctomycetia</taxon>
        <taxon>Planctomycetia incertae sedis</taxon>
        <taxon>Saltatorellus</taxon>
    </lineage>
</organism>
<dbReference type="PANTHER" id="PTHR43289">
    <property type="entry name" value="MITOGEN-ACTIVATED PROTEIN KINASE KINASE KINASE 20-RELATED"/>
    <property type="match status" value="1"/>
</dbReference>
<evidence type="ECO:0000256" key="6">
    <source>
        <dbReference type="SAM" id="MobiDB-lite"/>
    </source>
</evidence>
<dbReference type="InterPro" id="IPR017441">
    <property type="entry name" value="Protein_kinase_ATP_BS"/>
</dbReference>
<dbReference type="SUPFAM" id="SSF56436">
    <property type="entry name" value="C-type lectin-like"/>
    <property type="match status" value="1"/>
</dbReference>
<keyword evidence="2 5" id="KW-0547">Nucleotide-binding</keyword>
<evidence type="ECO:0000259" key="7">
    <source>
        <dbReference type="PROSITE" id="PS50011"/>
    </source>
</evidence>
<dbReference type="InterPro" id="IPR000719">
    <property type="entry name" value="Prot_kinase_dom"/>
</dbReference>
<keyword evidence="9" id="KW-1185">Reference proteome</keyword>
<evidence type="ECO:0000256" key="1">
    <source>
        <dbReference type="ARBA" id="ARBA00022679"/>
    </source>
</evidence>
<sequence length="1709" mass="186231">MPARIPSSHPIDPLDALVAHVCDSLIEPLQEEPSSLGRSVFARRLREAILNPALSAGERVIIEQLSLSSPPSEVDRLLTLRVKTALAQACEATGLGRSEAARRFLDSVVVARGEGEVEGRKSASAEGADSLFTWTRTIAEESLPAGATPHVFTNRGGQIELERTLDAWAADHSSTLGDSVSAPAALFELTDALQAIEGHMLKSAPEASKNTLETVARGEDLIGKTLKGKYLITGRLGKGGFGTVYQAVDLGFAEELGEQSGARVAIKVLNSNIQGSQKAIRSFQEEAQRLTLLSHPNIVQWMTFDRTAEGIYYFVMEFLEGRELADVLKDEKQLEPMRVGKIMLDVLAALRCAHEVPEGRALLHLDLKPQNIFILGAPEQGAETAKVIDFGIGQNVSNELADIGRVVVDEDDPNEDLLEQTLFPAGGDSKDGRGLTPEIRFLQRAMAIAGARAGAAPSVDGPVRRARGGTVLYSSPEQCKHLRRDLDIETLDGRSDIYSLGVVGFKALTGTYPFARKATSLKDAYRQHLMEAPRKVRDVRPKVPRRLAAVVDRCLEKDRERRFQSASEARVALEKAMQPLVSTSFLIAVPILLLSLLAMVLHTFLKAPEFQQVGDVSIWRYSRSDPDAEPSKDLVSSFTFDNVLGLANDNLGSRAVLKAGGAPPPAGSPLLMEGDSPKDPEAKPLRDVTLVSDGNGGFEFRVMDGAELPRTDVFIRWPESHVVSLPFRLATVGPLGTARTNFRLVPPGARPSAAAGIDLQAGEPRLVWGGTSHRIVAEVLGAGPTVSRAGIVDTRSAGVERLEPVVNPLDFTVALRVDQVDVAEAGVTRSSFTVALEDRAGRRMRVGEPVELVLTNEPSTIDPDSVHLFRLAPSGKPRLEPVPLNLEEGDLRSTRVHLNNEVDRIELSGRFRKAAWGRSIRLGLKGLGEDQFETFEDGRFSFVVPVDALLGARAARPRAGMTFTAILEVVDSGLLPSDQGGDRRLANVTFVSLSDDSPLAIVDSGGRHQGLGTEKVTYVPPGAATLMIERSSPESVFGLYRVAPESGMEELLGAVSGAAPRVARQIAFQLSSAAPGTEALVLRQFERRGLAARRPGSPAGAEDVGDEPWMTSLRSNELPAPILTIPIELQVLRELGVEFCGFETARETRLLDARVTADLLPDLVLRLDEPDSLDRVVVEVELRGGPVRIERFSAAEIEGAGIEVARRNGAWVLGPDLWARTMLQNAEWEDGEYRLTVRLRDLAGHTEVRECARFSVAARNPRMSPLELETGAFEVVRVSCTVADANGVEWPPTANLEVDGTAFPLHLMSPVDHTADSRSERLVFELPLERAWSRKEAKVTVAASKRGDPQKRTTREVSLAIGRVMPSLPSRLEPGGDLKGGAMRLIRGPSHVDGYVFAEGGAKPGDELWGRFRRTGAPYLTENRSYLSYLQAQATFFKSEGQILIESDDLADYYLDETEVTVAQFLEFVESASGYGDLQNWPFLGSLGSETAAERLRAGRERWLGLRQVSRREKTPVSGVLWEEAMAYARWAGKRLPTLLEWEYAVRGEEGRIFATRQSPRSDGARAFLTEAGEFCEVDDPAYASPDGIFHLCGNVAEWTQTPMWKEQGMLLFKSNDSTFCADLVNGGVKTEELVRKFPADRGGVYGSEGPLFFVVGAGWPPSGGKWEAYGLTMAPHDFRTVDRLQLTDSWRRTPAAPRVGFRCAKSTD</sequence>
<evidence type="ECO:0000256" key="3">
    <source>
        <dbReference type="ARBA" id="ARBA00022777"/>
    </source>
</evidence>
<feature type="region of interest" description="Disordered" evidence="6">
    <location>
        <begin position="662"/>
        <end position="683"/>
    </location>
</feature>
<dbReference type="InterPro" id="IPR005532">
    <property type="entry name" value="SUMF_dom"/>
</dbReference>
<dbReference type="GO" id="GO:0004674">
    <property type="term" value="F:protein serine/threonine kinase activity"/>
    <property type="evidence" value="ECO:0007669"/>
    <property type="project" value="UniProtKB-EC"/>
</dbReference>
<name>A0A518EKH2_9BACT</name>
<keyword evidence="1 8" id="KW-0808">Transferase</keyword>
<dbReference type="CDD" id="cd14014">
    <property type="entry name" value="STKc_PknB_like"/>
    <property type="match status" value="1"/>
</dbReference>
<dbReference type="EMBL" id="CP036434">
    <property type="protein sequence ID" value="QDV04588.1"/>
    <property type="molecule type" value="Genomic_DNA"/>
</dbReference>
<dbReference type="Gene3D" id="3.90.1580.10">
    <property type="entry name" value="paralog of FGE (formylglycine-generating enzyme)"/>
    <property type="match status" value="1"/>
</dbReference>
<dbReference type="EC" id="2.7.11.1" evidence="8"/>
<dbReference type="GO" id="GO:0005524">
    <property type="term" value="F:ATP binding"/>
    <property type="evidence" value="ECO:0007669"/>
    <property type="project" value="UniProtKB-UniRule"/>
</dbReference>
<dbReference type="SUPFAM" id="SSF56112">
    <property type="entry name" value="Protein kinase-like (PK-like)"/>
    <property type="match status" value="1"/>
</dbReference>
<dbReference type="InterPro" id="IPR042095">
    <property type="entry name" value="SUMF_sf"/>
</dbReference>
<evidence type="ECO:0000313" key="8">
    <source>
        <dbReference type="EMBL" id="QDV04588.1"/>
    </source>
</evidence>
<gene>
    <name evidence="8" type="primary">pknB_2</name>
    <name evidence="8" type="ORF">Poly30_00790</name>
</gene>
<protein>
    <submittedName>
        <fullName evidence="8">Serine/threonine-protein kinase PknB</fullName>
        <ecNumber evidence="8">2.7.11.1</ecNumber>
    </submittedName>
</protein>
<feature type="domain" description="Protein kinase" evidence="7">
    <location>
        <begin position="230"/>
        <end position="581"/>
    </location>
</feature>
<dbReference type="SMART" id="SM00220">
    <property type="entry name" value="S_TKc"/>
    <property type="match status" value="1"/>
</dbReference>
<dbReference type="InterPro" id="IPR008271">
    <property type="entry name" value="Ser/Thr_kinase_AS"/>
</dbReference>
<evidence type="ECO:0000313" key="9">
    <source>
        <dbReference type="Proteomes" id="UP000320390"/>
    </source>
</evidence>
<evidence type="ECO:0000256" key="2">
    <source>
        <dbReference type="ARBA" id="ARBA00022741"/>
    </source>
</evidence>
<dbReference type="RefSeq" id="WP_145194042.1">
    <property type="nucleotide sequence ID" value="NZ_CP036434.1"/>
</dbReference>
<dbReference type="Proteomes" id="UP000320390">
    <property type="component" value="Chromosome"/>
</dbReference>
<dbReference type="InterPro" id="IPR016187">
    <property type="entry name" value="CTDL_fold"/>
</dbReference>
<accession>A0A518EKH2</accession>
<proteinExistence type="predicted"/>
<dbReference type="Pfam" id="PF03781">
    <property type="entry name" value="FGE-sulfatase"/>
    <property type="match status" value="1"/>
</dbReference>
<evidence type="ECO:0000256" key="5">
    <source>
        <dbReference type="PROSITE-ProRule" id="PRU10141"/>
    </source>
</evidence>
<dbReference type="OrthoDB" id="9801841at2"/>
<feature type="binding site" evidence="5">
    <location>
        <position position="267"/>
    </location>
    <ligand>
        <name>ATP</name>
        <dbReference type="ChEBI" id="CHEBI:30616"/>
    </ligand>
</feature>
<dbReference type="Gene3D" id="1.10.510.10">
    <property type="entry name" value="Transferase(Phosphotransferase) domain 1"/>
    <property type="match status" value="1"/>
</dbReference>
<dbReference type="PROSITE" id="PS50011">
    <property type="entry name" value="PROTEIN_KINASE_DOM"/>
    <property type="match status" value="1"/>
</dbReference>
<dbReference type="PROSITE" id="PS00107">
    <property type="entry name" value="PROTEIN_KINASE_ATP"/>
    <property type="match status" value="1"/>
</dbReference>
<keyword evidence="3 8" id="KW-0418">Kinase</keyword>
<reference evidence="8 9" key="1">
    <citation type="submission" date="2019-02" db="EMBL/GenBank/DDBJ databases">
        <title>Deep-cultivation of Planctomycetes and their phenomic and genomic characterization uncovers novel biology.</title>
        <authorList>
            <person name="Wiegand S."/>
            <person name="Jogler M."/>
            <person name="Boedeker C."/>
            <person name="Pinto D."/>
            <person name="Vollmers J."/>
            <person name="Rivas-Marin E."/>
            <person name="Kohn T."/>
            <person name="Peeters S.H."/>
            <person name="Heuer A."/>
            <person name="Rast P."/>
            <person name="Oberbeckmann S."/>
            <person name="Bunk B."/>
            <person name="Jeske O."/>
            <person name="Meyerdierks A."/>
            <person name="Storesund J.E."/>
            <person name="Kallscheuer N."/>
            <person name="Luecker S."/>
            <person name="Lage O.M."/>
            <person name="Pohl T."/>
            <person name="Merkel B.J."/>
            <person name="Hornburger P."/>
            <person name="Mueller R.-W."/>
            <person name="Bruemmer F."/>
            <person name="Labrenz M."/>
            <person name="Spormann A.M."/>
            <person name="Op den Camp H."/>
            <person name="Overmann J."/>
            <person name="Amann R."/>
            <person name="Jetten M.S.M."/>
            <person name="Mascher T."/>
            <person name="Medema M.H."/>
            <person name="Devos D.P."/>
            <person name="Kaster A.-K."/>
            <person name="Ovreas L."/>
            <person name="Rohde M."/>
            <person name="Galperin M.Y."/>
            <person name="Jogler C."/>
        </authorList>
    </citation>
    <scope>NUCLEOTIDE SEQUENCE [LARGE SCALE GENOMIC DNA]</scope>
    <source>
        <strain evidence="8 9">Poly30</strain>
    </source>
</reference>
<keyword evidence="4 5" id="KW-0067">ATP-binding</keyword>
<dbReference type="PROSITE" id="PS00108">
    <property type="entry name" value="PROTEIN_KINASE_ST"/>
    <property type="match status" value="1"/>
</dbReference>
<dbReference type="PANTHER" id="PTHR43289:SF34">
    <property type="entry name" value="SERINE_THREONINE-PROTEIN KINASE YBDM-RELATED"/>
    <property type="match status" value="1"/>
</dbReference>
<evidence type="ECO:0000256" key="4">
    <source>
        <dbReference type="ARBA" id="ARBA00022840"/>
    </source>
</evidence>
<dbReference type="Pfam" id="PF00069">
    <property type="entry name" value="Pkinase"/>
    <property type="match status" value="1"/>
</dbReference>
<dbReference type="Gene3D" id="3.30.200.20">
    <property type="entry name" value="Phosphorylase Kinase, domain 1"/>
    <property type="match status" value="1"/>
</dbReference>